<reference evidence="2 3" key="1">
    <citation type="submission" date="2014-04" db="EMBL/GenBank/DDBJ databases">
        <authorList>
            <consortium name="DOE Joint Genome Institute"/>
            <person name="Kuo A."/>
            <person name="Gay G."/>
            <person name="Dore J."/>
            <person name="Kohler A."/>
            <person name="Nagy L.G."/>
            <person name="Floudas D."/>
            <person name="Copeland A."/>
            <person name="Barry K.W."/>
            <person name="Cichocki N."/>
            <person name="Veneault-Fourrey C."/>
            <person name="LaButti K."/>
            <person name="Lindquist E.A."/>
            <person name="Lipzen A."/>
            <person name="Lundell T."/>
            <person name="Morin E."/>
            <person name="Murat C."/>
            <person name="Sun H."/>
            <person name="Tunlid A."/>
            <person name="Henrissat B."/>
            <person name="Grigoriev I.V."/>
            <person name="Hibbett D.S."/>
            <person name="Martin F."/>
            <person name="Nordberg H.P."/>
            <person name="Cantor M.N."/>
            <person name="Hua S.X."/>
        </authorList>
    </citation>
    <scope>NUCLEOTIDE SEQUENCE [LARGE SCALE GENOMIC DNA]</scope>
    <source>
        <strain evidence="3">h7</strain>
    </source>
</reference>
<dbReference type="HOGENOM" id="CLU_2849916_0_0_1"/>
<reference evidence="3" key="2">
    <citation type="submission" date="2015-01" db="EMBL/GenBank/DDBJ databases">
        <title>Evolutionary Origins and Diversification of the Mycorrhizal Mutualists.</title>
        <authorList>
            <consortium name="DOE Joint Genome Institute"/>
            <consortium name="Mycorrhizal Genomics Consortium"/>
            <person name="Kohler A."/>
            <person name="Kuo A."/>
            <person name="Nagy L.G."/>
            <person name="Floudas D."/>
            <person name="Copeland A."/>
            <person name="Barry K.W."/>
            <person name="Cichocki N."/>
            <person name="Veneault-Fourrey C."/>
            <person name="LaButti K."/>
            <person name="Lindquist E.A."/>
            <person name="Lipzen A."/>
            <person name="Lundell T."/>
            <person name="Morin E."/>
            <person name="Murat C."/>
            <person name="Riley R."/>
            <person name="Ohm R."/>
            <person name="Sun H."/>
            <person name="Tunlid A."/>
            <person name="Henrissat B."/>
            <person name="Grigoriev I.V."/>
            <person name="Hibbett D.S."/>
            <person name="Martin F."/>
        </authorList>
    </citation>
    <scope>NUCLEOTIDE SEQUENCE [LARGE SCALE GENOMIC DNA]</scope>
    <source>
        <strain evidence="3">h7</strain>
    </source>
</reference>
<feature type="region of interest" description="Disordered" evidence="1">
    <location>
        <begin position="1"/>
        <end position="21"/>
    </location>
</feature>
<sequence length="65" mass="7244">MNPAAGDHDDGDKDETEEVPMMRETHEHSAGVLVMPLQTMRIPQPDTTCMSLLLQGSLLTVYYIL</sequence>
<name>A0A0C2XZ86_HEBCY</name>
<organism evidence="2 3">
    <name type="scientific">Hebeloma cylindrosporum</name>
    <dbReference type="NCBI Taxonomy" id="76867"/>
    <lineage>
        <taxon>Eukaryota</taxon>
        <taxon>Fungi</taxon>
        <taxon>Dikarya</taxon>
        <taxon>Basidiomycota</taxon>
        <taxon>Agaricomycotina</taxon>
        <taxon>Agaricomycetes</taxon>
        <taxon>Agaricomycetidae</taxon>
        <taxon>Agaricales</taxon>
        <taxon>Agaricineae</taxon>
        <taxon>Hymenogastraceae</taxon>
        <taxon>Hebeloma</taxon>
    </lineage>
</organism>
<dbReference type="Proteomes" id="UP000053424">
    <property type="component" value="Unassembled WGS sequence"/>
</dbReference>
<keyword evidence="3" id="KW-1185">Reference proteome</keyword>
<gene>
    <name evidence="2" type="ORF">M413DRAFT_26903</name>
</gene>
<dbReference type="EMBL" id="KN831777">
    <property type="protein sequence ID" value="KIM42943.1"/>
    <property type="molecule type" value="Genomic_DNA"/>
</dbReference>
<dbReference type="AlphaFoldDB" id="A0A0C2XZ86"/>
<protein>
    <submittedName>
        <fullName evidence="2">Uncharacterized protein</fullName>
    </submittedName>
</protein>
<accession>A0A0C2XZ86</accession>
<evidence type="ECO:0000313" key="3">
    <source>
        <dbReference type="Proteomes" id="UP000053424"/>
    </source>
</evidence>
<evidence type="ECO:0000313" key="2">
    <source>
        <dbReference type="EMBL" id="KIM42943.1"/>
    </source>
</evidence>
<proteinExistence type="predicted"/>
<feature type="compositionally biased region" description="Basic and acidic residues" evidence="1">
    <location>
        <begin position="1"/>
        <end position="11"/>
    </location>
</feature>
<evidence type="ECO:0000256" key="1">
    <source>
        <dbReference type="SAM" id="MobiDB-lite"/>
    </source>
</evidence>